<dbReference type="InterPro" id="IPR047046">
    <property type="entry name" value="YpjD/YvdC"/>
</dbReference>
<dbReference type="PANTHER" id="PTHR42692">
    <property type="entry name" value="NUCLEOTIDE PYROPHOSPHOHYDROLASE"/>
    <property type="match status" value="1"/>
</dbReference>
<gene>
    <name evidence="3" type="ORF">SAMN04488058_1243</name>
</gene>
<evidence type="ECO:0000313" key="3">
    <source>
        <dbReference type="EMBL" id="SEJ85642.1"/>
    </source>
</evidence>
<dbReference type="InterPro" id="IPR004518">
    <property type="entry name" value="MazG-like_dom"/>
</dbReference>
<proteinExistence type="predicted"/>
<dbReference type="Gene3D" id="1.10.287.1080">
    <property type="entry name" value="MazG-like"/>
    <property type="match status" value="1"/>
</dbReference>
<evidence type="ECO:0000313" key="4">
    <source>
        <dbReference type="Proteomes" id="UP000199223"/>
    </source>
</evidence>
<dbReference type="AlphaFoldDB" id="A0A1H7CEV7"/>
<dbReference type="InterPro" id="IPR012359">
    <property type="entry name" value="MazG-related_YpjD"/>
</dbReference>
<name>A0A1H7CEV7_9DEIO</name>
<feature type="compositionally biased region" description="Basic and acidic residues" evidence="1">
    <location>
        <begin position="279"/>
        <end position="293"/>
    </location>
</feature>
<feature type="domain" description="NTP pyrophosphohydrolase MazG-like" evidence="2">
    <location>
        <begin position="210"/>
        <end position="286"/>
    </location>
</feature>
<reference evidence="4" key="1">
    <citation type="submission" date="2016-10" db="EMBL/GenBank/DDBJ databases">
        <authorList>
            <person name="Varghese N."/>
            <person name="Submissions S."/>
        </authorList>
    </citation>
    <scope>NUCLEOTIDE SEQUENCE [LARGE SCALE GENOMIC DNA]</scope>
    <source>
        <strain evidence="4">CGMCC 1.10218</strain>
    </source>
</reference>
<evidence type="ECO:0000256" key="1">
    <source>
        <dbReference type="SAM" id="MobiDB-lite"/>
    </source>
</evidence>
<dbReference type="SUPFAM" id="SSF101386">
    <property type="entry name" value="all-alpha NTP pyrophosphatases"/>
    <property type="match status" value="1"/>
</dbReference>
<dbReference type="STRING" id="856736.SAMN04488058_1243"/>
<dbReference type="Pfam" id="PF20118">
    <property type="entry name" value="DUF6508"/>
    <property type="match status" value="1"/>
</dbReference>
<evidence type="ECO:0000259" key="2">
    <source>
        <dbReference type="Pfam" id="PF03819"/>
    </source>
</evidence>
<protein>
    <submittedName>
        <fullName evidence="3">NTP pyrophosphatase, house-cleaning of non-canonical NTPs</fullName>
    </submittedName>
</protein>
<feature type="region of interest" description="Disordered" evidence="1">
    <location>
        <begin position="166"/>
        <end position="186"/>
    </location>
</feature>
<keyword evidence="4" id="KW-1185">Reference proteome</keyword>
<dbReference type="Pfam" id="PF03819">
    <property type="entry name" value="MazG"/>
    <property type="match status" value="1"/>
</dbReference>
<feature type="region of interest" description="Disordered" evidence="1">
    <location>
        <begin position="279"/>
        <end position="326"/>
    </location>
</feature>
<organism evidence="3 4">
    <name type="scientific">Deinococcus reticulitermitis</name>
    <dbReference type="NCBI Taxonomy" id="856736"/>
    <lineage>
        <taxon>Bacteria</taxon>
        <taxon>Thermotogati</taxon>
        <taxon>Deinococcota</taxon>
        <taxon>Deinococci</taxon>
        <taxon>Deinococcales</taxon>
        <taxon>Deinococcaceae</taxon>
        <taxon>Deinococcus</taxon>
    </lineage>
</organism>
<dbReference type="CDD" id="cd11531">
    <property type="entry name" value="NTP-PPase_BsYpjD"/>
    <property type="match status" value="1"/>
</dbReference>
<dbReference type="PANTHER" id="PTHR42692:SF1">
    <property type="entry name" value="NUCLEOTIDE PYROPHOSPHOHYDROLASE"/>
    <property type="match status" value="1"/>
</dbReference>
<feature type="compositionally biased region" description="Pro residues" evidence="1">
    <location>
        <begin position="299"/>
        <end position="309"/>
    </location>
</feature>
<accession>A0A1H7CEV7</accession>
<dbReference type="InterPro" id="IPR045425">
    <property type="entry name" value="DUF6508"/>
</dbReference>
<sequence length="326" mass="35546">MTTPHFSREALADIAAFLPVFAAPGFDFGTWVMRQGSFPFVAYHPEVAHFVRVLERCGWVYESPAFLWGPWLRTPEARRLISGESLAEATPEQLARLMTAFARQERIVEGSRLEFYHSGVLLGALTRVQALLDEQGSPAVPQPAIREEATQEGPSTAVIPAAPEAEVAPQVATPAPSPTPEASPSALTFEAASARVHAFISQFEEGYFPPLLMLARLTEEVGEIARVLAHQNGKTPKPGEDAGDLEMELADLLFVTLCLSNERGLSLERGFTRMMDKVERRDAERWTKKKEAAGEDPPGHPTLIPPRPKPGGRSQKTSSRKGGGSA</sequence>
<dbReference type="Proteomes" id="UP000199223">
    <property type="component" value="Unassembled WGS sequence"/>
</dbReference>
<dbReference type="EMBL" id="FNZA01000024">
    <property type="protein sequence ID" value="SEJ85642.1"/>
    <property type="molecule type" value="Genomic_DNA"/>
</dbReference>